<evidence type="ECO:0000256" key="1">
    <source>
        <dbReference type="SAM" id="MobiDB-lite"/>
    </source>
</evidence>
<dbReference type="EMBL" id="NXLQ01000052">
    <property type="protein sequence ID" value="RDU61475.1"/>
    <property type="molecule type" value="Genomic_DNA"/>
</dbReference>
<dbReference type="AlphaFoldDB" id="A0A3D8I8Y8"/>
<organism evidence="2 3">
    <name type="scientific">Helicobacter didelphidarum</name>
    <dbReference type="NCBI Taxonomy" id="2040648"/>
    <lineage>
        <taxon>Bacteria</taxon>
        <taxon>Pseudomonadati</taxon>
        <taxon>Campylobacterota</taxon>
        <taxon>Epsilonproteobacteria</taxon>
        <taxon>Campylobacterales</taxon>
        <taxon>Helicobacteraceae</taxon>
        <taxon>Helicobacter</taxon>
    </lineage>
</organism>
<dbReference type="OrthoDB" id="5326200at2"/>
<gene>
    <name evidence="2" type="ORF">CQA53_10075</name>
</gene>
<evidence type="ECO:0000313" key="3">
    <source>
        <dbReference type="Proteomes" id="UP000256379"/>
    </source>
</evidence>
<reference evidence="2 3" key="1">
    <citation type="submission" date="2018-04" db="EMBL/GenBank/DDBJ databases">
        <title>Novel Campyloabacter and Helicobacter Species and Strains.</title>
        <authorList>
            <person name="Mannion A.J."/>
            <person name="Shen Z."/>
            <person name="Fox J.G."/>
        </authorList>
    </citation>
    <scope>NUCLEOTIDE SEQUENCE [LARGE SCALE GENOMIC DNA]</scope>
    <source>
        <strain evidence="2 3">MIT 17-337</strain>
    </source>
</reference>
<comment type="caution">
    <text evidence="2">The sequence shown here is derived from an EMBL/GenBank/DDBJ whole genome shotgun (WGS) entry which is preliminary data.</text>
</comment>
<accession>A0A3D8I8Y8</accession>
<name>A0A3D8I8Y8_9HELI</name>
<proteinExistence type="predicted"/>
<dbReference type="Proteomes" id="UP000256379">
    <property type="component" value="Unassembled WGS sequence"/>
</dbReference>
<feature type="region of interest" description="Disordered" evidence="1">
    <location>
        <begin position="65"/>
        <end position="88"/>
    </location>
</feature>
<sequence>MGYKQFHKNKNVYMAKDNKQIKEIWKDITEGAEVLEDAINTKTGEKIPMRKLSDGTILKLRKKSDSGGSTIEIGNKKIHNKAKEDGDW</sequence>
<evidence type="ECO:0000313" key="2">
    <source>
        <dbReference type="EMBL" id="RDU61475.1"/>
    </source>
</evidence>
<protein>
    <submittedName>
        <fullName evidence="2">Uncharacterized protein</fullName>
    </submittedName>
</protein>
<keyword evidence="3" id="KW-1185">Reference proteome</keyword>